<dbReference type="GO" id="GO:0005524">
    <property type="term" value="F:ATP binding"/>
    <property type="evidence" value="ECO:0007669"/>
    <property type="project" value="UniProtKB-UniRule"/>
</dbReference>
<evidence type="ECO:0000256" key="2">
    <source>
        <dbReference type="ARBA" id="ARBA00022741"/>
    </source>
</evidence>
<dbReference type="PROSITE" id="PS50011">
    <property type="entry name" value="PROTEIN_KINASE_DOM"/>
    <property type="match status" value="1"/>
</dbReference>
<dbReference type="GO" id="GO:0004674">
    <property type="term" value="F:protein serine/threonine kinase activity"/>
    <property type="evidence" value="ECO:0007669"/>
    <property type="project" value="UniProtKB-KW"/>
</dbReference>
<dbReference type="SUPFAM" id="SSF56112">
    <property type="entry name" value="Protein kinase-like (PK-like)"/>
    <property type="match status" value="1"/>
</dbReference>
<evidence type="ECO:0000313" key="9">
    <source>
        <dbReference type="Proteomes" id="UP000027138"/>
    </source>
</evidence>
<dbReference type="InterPro" id="IPR000719">
    <property type="entry name" value="Prot_kinase_dom"/>
</dbReference>
<keyword evidence="6" id="KW-0723">Serine/threonine-protein kinase</keyword>
<dbReference type="PANTHER" id="PTHR27001:SF850">
    <property type="entry name" value="OS01G0267800 PROTEIN"/>
    <property type="match status" value="1"/>
</dbReference>
<reference evidence="8 9" key="1">
    <citation type="journal article" date="2014" name="PLoS ONE">
        <title>Global Analysis of Gene Expression Profiles in Physic Nut (Jatropha curcas L.) Seedlings Exposed to Salt Stress.</title>
        <authorList>
            <person name="Zhang L."/>
            <person name="Zhang C."/>
            <person name="Wu P."/>
            <person name="Chen Y."/>
            <person name="Li M."/>
            <person name="Jiang H."/>
            <person name="Wu G."/>
        </authorList>
    </citation>
    <scope>NUCLEOTIDE SEQUENCE [LARGE SCALE GENOMIC DNA]</scope>
    <source>
        <strain evidence="9">cv. GZQX0401</strain>
        <tissue evidence="8">Young leaves</tissue>
    </source>
</reference>
<protein>
    <recommendedName>
        <fullName evidence="7">Protein kinase domain-containing protein</fullName>
    </recommendedName>
</protein>
<dbReference type="Pfam" id="PF00069">
    <property type="entry name" value="Pkinase"/>
    <property type="match status" value="1"/>
</dbReference>
<comment type="similarity">
    <text evidence="6">Belongs to the protein kinase superfamily.</text>
</comment>
<dbReference type="PROSITE" id="PS00108">
    <property type="entry name" value="PROTEIN_KINASE_ST"/>
    <property type="match status" value="1"/>
</dbReference>
<dbReference type="OrthoDB" id="4062651at2759"/>
<keyword evidence="2 5" id="KW-0547">Nucleotide-binding</keyword>
<dbReference type="InterPro" id="IPR008271">
    <property type="entry name" value="Ser/Thr_kinase_AS"/>
</dbReference>
<keyword evidence="4 5" id="KW-0067">ATP-binding</keyword>
<evidence type="ECO:0000259" key="7">
    <source>
        <dbReference type="PROSITE" id="PS50011"/>
    </source>
</evidence>
<dbReference type="SMART" id="SM00220">
    <property type="entry name" value="S_TKc"/>
    <property type="match status" value="1"/>
</dbReference>
<dbReference type="InterPro" id="IPR011009">
    <property type="entry name" value="Kinase-like_dom_sf"/>
</dbReference>
<dbReference type="STRING" id="180498.A0A067L5A3"/>
<sequence length="352" mass="39134">MAEFEYQELLKATEGFSPSSLIGKGSHGSIYKGIFQEKEILAIKKPSFGLDHDNSKKLENEISVLSSLQEAKSPYIINFLGTSHDSEKQSKILIMEFMPNGSLHDLLHVAKTPLSWSKRVEIALQLARAIQILHEGKPLIIHRDIKSANVLFDSNFNAKLADYGLAVSSTRVDPPSQPAGTIGYMDPCYTIPSKLSPKNDVYSYGVVLLELISSRRAIDVNRTPASIVEWAIPLIETQKNTILEEICDPRIGLPPIFLEGIIKHLLYVGARCVSYKEENRPSMADIVTGIDSGFGLVDRVKVVSSHLPSWSSVIRSFIVTRRQKKLGKKGDYSDISKGKFLLREILADITLK</sequence>
<evidence type="ECO:0000256" key="3">
    <source>
        <dbReference type="ARBA" id="ARBA00022777"/>
    </source>
</evidence>
<keyword evidence="3" id="KW-0418">Kinase</keyword>
<dbReference type="Proteomes" id="UP000027138">
    <property type="component" value="Unassembled WGS sequence"/>
</dbReference>
<dbReference type="InterPro" id="IPR017441">
    <property type="entry name" value="Protein_kinase_ATP_BS"/>
</dbReference>
<gene>
    <name evidence="8" type="ORF">JCGZ_00210</name>
</gene>
<dbReference type="Gene3D" id="3.30.200.20">
    <property type="entry name" value="Phosphorylase Kinase, domain 1"/>
    <property type="match status" value="1"/>
</dbReference>
<feature type="domain" description="Protein kinase" evidence="7">
    <location>
        <begin position="16"/>
        <end position="294"/>
    </location>
</feature>
<evidence type="ECO:0000256" key="5">
    <source>
        <dbReference type="PROSITE-ProRule" id="PRU10141"/>
    </source>
</evidence>
<evidence type="ECO:0000256" key="6">
    <source>
        <dbReference type="RuleBase" id="RU000304"/>
    </source>
</evidence>
<dbReference type="GO" id="GO:0005886">
    <property type="term" value="C:plasma membrane"/>
    <property type="evidence" value="ECO:0007669"/>
    <property type="project" value="TreeGrafter"/>
</dbReference>
<evidence type="ECO:0000256" key="4">
    <source>
        <dbReference type="ARBA" id="ARBA00022840"/>
    </source>
</evidence>
<dbReference type="AlphaFoldDB" id="A0A067L5A3"/>
<dbReference type="PROSITE" id="PS00107">
    <property type="entry name" value="PROTEIN_KINASE_ATP"/>
    <property type="match status" value="1"/>
</dbReference>
<dbReference type="KEGG" id="jcu:105629634"/>
<name>A0A067L5A3_JATCU</name>
<keyword evidence="9" id="KW-1185">Reference proteome</keyword>
<accession>A0A067L5A3</accession>
<feature type="binding site" evidence="5">
    <location>
        <position position="45"/>
    </location>
    <ligand>
        <name>ATP</name>
        <dbReference type="ChEBI" id="CHEBI:30616"/>
    </ligand>
</feature>
<organism evidence="8 9">
    <name type="scientific">Jatropha curcas</name>
    <name type="common">Barbados nut</name>
    <dbReference type="NCBI Taxonomy" id="180498"/>
    <lineage>
        <taxon>Eukaryota</taxon>
        <taxon>Viridiplantae</taxon>
        <taxon>Streptophyta</taxon>
        <taxon>Embryophyta</taxon>
        <taxon>Tracheophyta</taxon>
        <taxon>Spermatophyta</taxon>
        <taxon>Magnoliopsida</taxon>
        <taxon>eudicotyledons</taxon>
        <taxon>Gunneridae</taxon>
        <taxon>Pentapetalae</taxon>
        <taxon>rosids</taxon>
        <taxon>fabids</taxon>
        <taxon>Malpighiales</taxon>
        <taxon>Euphorbiaceae</taxon>
        <taxon>Crotonoideae</taxon>
        <taxon>Jatropheae</taxon>
        <taxon>Jatropha</taxon>
    </lineage>
</organism>
<dbReference type="Gene3D" id="1.10.510.10">
    <property type="entry name" value="Transferase(Phosphotransferase) domain 1"/>
    <property type="match status" value="1"/>
</dbReference>
<keyword evidence="1" id="KW-0808">Transferase</keyword>
<proteinExistence type="inferred from homology"/>
<evidence type="ECO:0000313" key="8">
    <source>
        <dbReference type="EMBL" id="KDP42413.1"/>
    </source>
</evidence>
<dbReference type="PANTHER" id="PTHR27001">
    <property type="entry name" value="OS01G0253100 PROTEIN"/>
    <property type="match status" value="1"/>
</dbReference>
<evidence type="ECO:0000256" key="1">
    <source>
        <dbReference type="ARBA" id="ARBA00022679"/>
    </source>
</evidence>
<dbReference type="EMBL" id="KK914298">
    <property type="protein sequence ID" value="KDP42413.1"/>
    <property type="molecule type" value="Genomic_DNA"/>
</dbReference>